<feature type="region of interest" description="Disordered" evidence="1">
    <location>
        <begin position="274"/>
        <end position="294"/>
    </location>
</feature>
<keyword evidence="3" id="KW-1185">Reference proteome</keyword>
<feature type="compositionally biased region" description="Pro residues" evidence="1">
    <location>
        <begin position="31"/>
        <end position="40"/>
    </location>
</feature>
<dbReference type="Proteomes" id="UP000594364">
    <property type="component" value="Chromosome 4"/>
</dbReference>
<accession>A0A7S9KUJ6</accession>
<proteinExistence type="predicted"/>
<dbReference type="OrthoDB" id="4936591at2759"/>
<protein>
    <submittedName>
        <fullName evidence="2">Uncharacterized protein</fullName>
    </submittedName>
</protein>
<gene>
    <name evidence="2" type="ORF">C2857_002689</name>
</gene>
<reference evidence="2 3" key="1">
    <citation type="journal article" date="2018" name="PLoS Genet.">
        <title>Repeat elements organise 3D genome structure and mediate transcription in the filamentous fungus Epichloe festucae.</title>
        <authorList>
            <person name="Winter D.J."/>
            <person name="Ganley A.R.D."/>
            <person name="Young C.A."/>
            <person name="Liachko I."/>
            <person name="Schardl C.L."/>
            <person name="Dupont P.Y."/>
            <person name="Berry D."/>
            <person name="Ram A."/>
            <person name="Scott B."/>
            <person name="Cox M.P."/>
        </authorList>
    </citation>
    <scope>NUCLEOTIDE SEQUENCE [LARGE SCALE GENOMIC DNA]</scope>
    <source>
        <strain evidence="2 3">Fl1</strain>
    </source>
</reference>
<feature type="region of interest" description="Disordered" evidence="1">
    <location>
        <begin position="1"/>
        <end position="70"/>
    </location>
</feature>
<evidence type="ECO:0000256" key="1">
    <source>
        <dbReference type="SAM" id="MobiDB-lite"/>
    </source>
</evidence>
<evidence type="ECO:0000313" key="3">
    <source>
        <dbReference type="Proteomes" id="UP000594364"/>
    </source>
</evidence>
<dbReference type="AlphaFoldDB" id="A0A7S9KUJ6"/>
<evidence type="ECO:0000313" key="2">
    <source>
        <dbReference type="EMBL" id="QPH05127.1"/>
    </source>
</evidence>
<sequence>MSPRPSSWTGRPAEHLEFPSTEQPSPTDVPHQPPSPPTTPTTPGVDRRWMAPCLRAGSGGRPVSSRESWKRPIESLVQRLKRHSLKPDPEIIGNGPDQDSTVLSIEETTLGVFRRQGDDLMEVDVELGDQSAGPALPTQRVSKVEDATCMSTPHTHIHHQSNQLPAGTLYLQPTPQSQLPESTSPSILPEIQTALRRGAWSAADAVEDVTTDDPQIDEGYCDDLDDFAEIDETGDGRSLIRSLANHARSSGVLKYRTSAEAALSCPRIVHRAPRMRRRRQQKQQTRLRTSSTASTCGFDSQAALDVSMTR</sequence>
<organism evidence="2 3">
    <name type="scientific">Epichloe festucae (strain Fl1)</name>
    <dbReference type="NCBI Taxonomy" id="877507"/>
    <lineage>
        <taxon>Eukaryota</taxon>
        <taxon>Fungi</taxon>
        <taxon>Dikarya</taxon>
        <taxon>Ascomycota</taxon>
        <taxon>Pezizomycotina</taxon>
        <taxon>Sordariomycetes</taxon>
        <taxon>Hypocreomycetidae</taxon>
        <taxon>Hypocreales</taxon>
        <taxon>Clavicipitaceae</taxon>
        <taxon>Epichloe</taxon>
    </lineage>
</organism>
<name>A0A7S9KUJ6_EPIFF</name>
<dbReference type="EMBL" id="CP031388">
    <property type="protein sequence ID" value="QPH05127.1"/>
    <property type="molecule type" value="Genomic_DNA"/>
</dbReference>